<keyword evidence="3" id="KW-1185">Reference proteome</keyword>
<keyword evidence="1" id="KW-0472">Membrane</keyword>
<accession>A0A562S9Q8</accession>
<gene>
    <name evidence="2" type="ORF">IQ13_4164</name>
</gene>
<dbReference type="OrthoDB" id="1349101at2"/>
<name>A0A562S9Q8_9BACT</name>
<sequence length="166" mass="18530">MKSKLFYAVSIMNVVMFSFYFLSFREKQDNDLVDKILKVRGLVVVDSLGIERVIIGSPLPTAQSSFGNRIYPREKGAAVSGVMLYDAEGQERGGYVTDDDYGNVFLTLDSKTSQSFLAIAEPNGSTALQLWDRKGINKISLETTDGQADIVLKRNNKTVKLYQDEK</sequence>
<dbReference type="Proteomes" id="UP000316167">
    <property type="component" value="Unassembled WGS sequence"/>
</dbReference>
<dbReference type="EMBL" id="VLLE01000008">
    <property type="protein sequence ID" value="TWI77923.1"/>
    <property type="molecule type" value="Genomic_DNA"/>
</dbReference>
<keyword evidence="1" id="KW-1133">Transmembrane helix</keyword>
<comment type="caution">
    <text evidence="2">The sequence shown here is derived from an EMBL/GenBank/DDBJ whole genome shotgun (WGS) entry which is preliminary data.</text>
</comment>
<proteinExistence type="predicted"/>
<feature type="transmembrane region" description="Helical" evidence="1">
    <location>
        <begin position="6"/>
        <end position="24"/>
    </location>
</feature>
<organism evidence="2 3">
    <name type="scientific">Lacibacter cauensis</name>
    <dbReference type="NCBI Taxonomy" id="510947"/>
    <lineage>
        <taxon>Bacteria</taxon>
        <taxon>Pseudomonadati</taxon>
        <taxon>Bacteroidota</taxon>
        <taxon>Chitinophagia</taxon>
        <taxon>Chitinophagales</taxon>
        <taxon>Chitinophagaceae</taxon>
        <taxon>Lacibacter</taxon>
    </lineage>
</organism>
<protein>
    <submittedName>
        <fullName evidence="2">Uncharacterized protein</fullName>
    </submittedName>
</protein>
<dbReference type="AlphaFoldDB" id="A0A562S9Q8"/>
<evidence type="ECO:0000313" key="2">
    <source>
        <dbReference type="EMBL" id="TWI77923.1"/>
    </source>
</evidence>
<reference evidence="2 3" key="1">
    <citation type="journal article" date="2015" name="Stand. Genomic Sci.">
        <title>Genomic Encyclopedia of Bacterial and Archaeal Type Strains, Phase III: the genomes of soil and plant-associated and newly described type strains.</title>
        <authorList>
            <person name="Whitman W.B."/>
            <person name="Woyke T."/>
            <person name="Klenk H.P."/>
            <person name="Zhou Y."/>
            <person name="Lilburn T.G."/>
            <person name="Beck B.J."/>
            <person name="De Vos P."/>
            <person name="Vandamme P."/>
            <person name="Eisen J.A."/>
            <person name="Garrity G."/>
            <person name="Hugenholtz P."/>
            <person name="Kyrpides N.C."/>
        </authorList>
    </citation>
    <scope>NUCLEOTIDE SEQUENCE [LARGE SCALE GENOMIC DNA]</scope>
    <source>
        <strain evidence="2 3">CGMCC 1.7271</strain>
    </source>
</reference>
<dbReference type="RefSeq" id="WP_144888621.1">
    <property type="nucleotide sequence ID" value="NZ_VLLE01000008.1"/>
</dbReference>
<evidence type="ECO:0000313" key="3">
    <source>
        <dbReference type="Proteomes" id="UP000316167"/>
    </source>
</evidence>
<evidence type="ECO:0000256" key="1">
    <source>
        <dbReference type="SAM" id="Phobius"/>
    </source>
</evidence>
<keyword evidence="1" id="KW-0812">Transmembrane</keyword>